<organism evidence="4 5">
    <name type="scientific">Laccaria amethystina LaAM-08-1</name>
    <dbReference type="NCBI Taxonomy" id="1095629"/>
    <lineage>
        <taxon>Eukaryota</taxon>
        <taxon>Fungi</taxon>
        <taxon>Dikarya</taxon>
        <taxon>Basidiomycota</taxon>
        <taxon>Agaricomycotina</taxon>
        <taxon>Agaricomycetes</taxon>
        <taxon>Agaricomycetidae</taxon>
        <taxon>Agaricales</taxon>
        <taxon>Agaricineae</taxon>
        <taxon>Hydnangiaceae</taxon>
        <taxon>Laccaria</taxon>
    </lineage>
</organism>
<dbReference type="GO" id="GO:0051082">
    <property type="term" value="F:unfolded protein binding"/>
    <property type="evidence" value="ECO:0007669"/>
    <property type="project" value="InterPro"/>
</dbReference>
<dbReference type="HOGENOM" id="CLU_031313_0_0_1"/>
<dbReference type="InterPro" id="IPR002939">
    <property type="entry name" value="DnaJ_C"/>
</dbReference>
<feature type="compositionally biased region" description="Polar residues" evidence="2">
    <location>
        <begin position="178"/>
        <end position="196"/>
    </location>
</feature>
<feature type="compositionally biased region" description="Polar residues" evidence="2">
    <location>
        <begin position="114"/>
        <end position="126"/>
    </location>
</feature>
<dbReference type="AlphaFoldDB" id="A0A0C9XCS5"/>
<dbReference type="InterPro" id="IPR008971">
    <property type="entry name" value="HSP40/DnaJ_pept-bd"/>
</dbReference>
<dbReference type="GO" id="GO:0051087">
    <property type="term" value="F:protein-folding chaperone binding"/>
    <property type="evidence" value="ECO:0007669"/>
    <property type="project" value="TreeGrafter"/>
</dbReference>
<sequence>MSVTPPPRKILGVSDAATADEIRHAYRTMALKWHPDRHNESKERATRRFVEVNNAYRALAHDEPLEIQVPDPSVERQRNATPSSPSRAMSSSSSEKSSFFSNSVIHIAASSAESLITPPSSQTESVRPSWKQGQRKGPMDQYQRSAEPPNRSRMPAPSADFRRRPSAHQSHDLAIATSDGQEQTVPVARNPQNLRNVTGPHRSMPFSILPPSTSVRETPLDFSLGPPRSKKVQASPYNLPLPSLGVGPSRESIYSLSLSLEDLMAGKHFQFSITRRLLSGRSKNIVLDVDIPPGCRIGTKILCRGVGNEARNGVQQDIVFIIDEAYHQRFKRVLDDLIMDIHLPWSDTLPLQGGYIEFAGLEGRSLTTYIDYPRSRSMKGVNVVTGAGMPIREGGLVVGRGNLIVQ</sequence>
<evidence type="ECO:0000256" key="2">
    <source>
        <dbReference type="SAM" id="MobiDB-lite"/>
    </source>
</evidence>
<dbReference type="GO" id="GO:0006457">
    <property type="term" value="P:protein folding"/>
    <property type="evidence" value="ECO:0007669"/>
    <property type="project" value="InterPro"/>
</dbReference>
<protein>
    <recommendedName>
        <fullName evidence="3">J domain-containing protein</fullName>
    </recommendedName>
</protein>
<dbReference type="GO" id="GO:0005829">
    <property type="term" value="C:cytosol"/>
    <property type="evidence" value="ECO:0007669"/>
    <property type="project" value="TreeGrafter"/>
</dbReference>
<dbReference type="InterPro" id="IPR001623">
    <property type="entry name" value="DnaJ_domain"/>
</dbReference>
<dbReference type="PANTHER" id="PTHR24078">
    <property type="entry name" value="DNAJ HOMOLOG SUBFAMILY C MEMBER"/>
    <property type="match status" value="1"/>
</dbReference>
<reference evidence="5" key="2">
    <citation type="submission" date="2015-01" db="EMBL/GenBank/DDBJ databases">
        <title>Evolutionary Origins and Diversification of the Mycorrhizal Mutualists.</title>
        <authorList>
            <consortium name="DOE Joint Genome Institute"/>
            <consortium name="Mycorrhizal Genomics Consortium"/>
            <person name="Kohler A."/>
            <person name="Kuo A."/>
            <person name="Nagy L.G."/>
            <person name="Floudas D."/>
            <person name="Copeland A."/>
            <person name="Barry K.W."/>
            <person name="Cichocki N."/>
            <person name="Veneault-Fourrey C."/>
            <person name="LaButti K."/>
            <person name="Lindquist E.A."/>
            <person name="Lipzen A."/>
            <person name="Lundell T."/>
            <person name="Morin E."/>
            <person name="Murat C."/>
            <person name="Riley R."/>
            <person name="Ohm R."/>
            <person name="Sun H."/>
            <person name="Tunlid A."/>
            <person name="Henrissat B."/>
            <person name="Grigoriev I.V."/>
            <person name="Hibbett D.S."/>
            <person name="Martin F."/>
        </authorList>
    </citation>
    <scope>NUCLEOTIDE SEQUENCE [LARGE SCALE GENOMIC DNA]</scope>
    <source>
        <strain evidence="5">LaAM-08-1</strain>
    </source>
</reference>
<keyword evidence="5" id="KW-1185">Reference proteome</keyword>
<gene>
    <name evidence="4" type="ORF">K443DRAFT_670668</name>
</gene>
<dbReference type="InterPro" id="IPR036869">
    <property type="entry name" value="J_dom_sf"/>
</dbReference>
<evidence type="ECO:0000313" key="5">
    <source>
        <dbReference type="Proteomes" id="UP000054477"/>
    </source>
</evidence>
<evidence type="ECO:0000313" key="4">
    <source>
        <dbReference type="EMBL" id="KIK10030.1"/>
    </source>
</evidence>
<evidence type="ECO:0000256" key="1">
    <source>
        <dbReference type="ARBA" id="ARBA00023186"/>
    </source>
</evidence>
<feature type="region of interest" description="Disordered" evidence="2">
    <location>
        <begin position="62"/>
        <end position="95"/>
    </location>
</feature>
<dbReference type="Pfam" id="PF00226">
    <property type="entry name" value="DnaJ"/>
    <property type="match status" value="1"/>
</dbReference>
<accession>A0A0C9XCS5</accession>
<evidence type="ECO:0000259" key="3">
    <source>
        <dbReference type="PROSITE" id="PS50076"/>
    </source>
</evidence>
<dbReference type="STRING" id="1095629.A0A0C9XCS5"/>
<dbReference type="SMART" id="SM00271">
    <property type="entry name" value="DnaJ"/>
    <property type="match status" value="1"/>
</dbReference>
<dbReference type="Gene3D" id="1.10.287.110">
    <property type="entry name" value="DnaJ domain"/>
    <property type="match status" value="1"/>
</dbReference>
<dbReference type="PROSITE" id="PS50076">
    <property type="entry name" value="DNAJ_2"/>
    <property type="match status" value="1"/>
</dbReference>
<dbReference type="Gene3D" id="2.60.260.20">
    <property type="entry name" value="Urease metallochaperone UreE, N-terminal domain"/>
    <property type="match status" value="2"/>
</dbReference>
<feature type="region of interest" description="Disordered" evidence="2">
    <location>
        <begin position="114"/>
        <end position="212"/>
    </location>
</feature>
<dbReference type="PANTHER" id="PTHR24078:SF553">
    <property type="entry name" value="DNAJ HOMOLOG SUBFAMILY B MEMBER 5"/>
    <property type="match status" value="1"/>
</dbReference>
<proteinExistence type="predicted"/>
<dbReference type="Pfam" id="PF01556">
    <property type="entry name" value="DnaJ_C"/>
    <property type="match status" value="1"/>
</dbReference>
<dbReference type="EMBL" id="KN838536">
    <property type="protein sequence ID" value="KIK10030.1"/>
    <property type="molecule type" value="Genomic_DNA"/>
</dbReference>
<feature type="compositionally biased region" description="Low complexity" evidence="2">
    <location>
        <begin position="83"/>
        <end position="95"/>
    </location>
</feature>
<dbReference type="SUPFAM" id="SSF49493">
    <property type="entry name" value="HSP40/DnaJ peptide-binding domain"/>
    <property type="match status" value="1"/>
</dbReference>
<name>A0A0C9XCS5_9AGAR</name>
<dbReference type="Proteomes" id="UP000054477">
    <property type="component" value="Unassembled WGS sequence"/>
</dbReference>
<dbReference type="InterPro" id="IPR051339">
    <property type="entry name" value="DnaJ_subfamily_B"/>
</dbReference>
<dbReference type="PRINTS" id="PR00625">
    <property type="entry name" value="JDOMAIN"/>
</dbReference>
<dbReference type="OrthoDB" id="10250354at2759"/>
<keyword evidence="1" id="KW-0143">Chaperone</keyword>
<dbReference type="SUPFAM" id="SSF46565">
    <property type="entry name" value="Chaperone J-domain"/>
    <property type="match status" value="1"/>
</dbReference>
<reference evidence="4 5" key="1">
    <citation type="submission" date="2014-04" db="EMBL/GenBank/DDBJ databases">
        <authorList>
            <consortium name="DOE Joint Genome Institute"/>
            <person name="Kuo A."/>
            <person name="Kohler A."/>
            <person name="Nagy L.G."/>
            <person name="Floudas D."/>
            <person name="Copeland A."/>
            <person name="Barry K.W."/>
            <person name="Cichocki N."/>
            <person name="Veneault-Fourrey C."/>
            <person name="LaButti K."/>
            <person name="Lindquist E.A."/>
            <person name="Lipzen A."/>
            <person name="Lundell T."/>
            <person name="Morin E."/>
            <person name="Murat C."/>
            <person name="Sun H."/>
            <person name="Tunlid A."/>
            <person name="Henrissat B."/>
            <person name="Grigoriev I.V."/>
            <person name="Hibbett D.S."/>
            <person name="Martin F."/>
            <person name="Nordberg H.P."/>
            <person name="Cantor M.N."/>
            <person name="Hua S.X."/>
        </authorList>
    </citation>
    <scope>NUCLEOTIDE SEQUENCE [LARGE SCALE GENOMIC DNA]</scope>
    <source>
        <strain evidence="4 5">LaAM-08-1</strain>
    </source>
</reference>
<dbReference type="CDD" id="cd06257">
    <property type="entry name" value="DnaJ"/>
    <property type="match status" value="1"/>
</dbReference>
<feature type="domain" description="J" evidence="3">
    <location>
        <begin position="6"/>
        <end position="64"/>
    </location>
</feature>